<evidence type="ECO:0000313" key="2">
    <source>
        <dbReference type="Proteomes" id="UP000053989"/>
    </source>
</evidence>
<dbReference type="Proteomes" id="UP000053989">
    <property type="component" value="Unassembled WGS sequence"/>
</dbReference>
<sequence>MGNNCLPLLKGCAFAKGLRQVSDGVPSSSPSQRYYFAGEISPIVALSDRDKRNSHHYALWLYRGYRAHDTRRNETESHEMQCSSRYHVHISQSWLHNRDFWVT</sequence>
<organism evidence="1 2">
    <name type="scientific">Scleroderma citrinum Foug A</name>
    <dbReference type="NCBI Taxonomy" id="1036808"/>
    <lineage>
        <taxon>Eukaryota</taxon>
        <taxon>Fungi</taxon>
        <taxon>Dikarya</taxon>
        <taxon>Basidiomycota</taxon>
        <taxon>Agaricomycotina</taxon>
        <taxon>Agaricomycetes</taxon>
        <taxon>Agaricomycetidae</taxon>
        <taxon>Boletales</taxon>
        <taxon>Sclerodermatineae</taxon>
        <taxon>Sclerodermataceae</taxon>
        <taxon>Scleroderma</taxon>
    </lineage>
</organism>
<dbReference type="HOGENOM" id="CLU_2265325_0_0_1"/>
<dbReference type="InParanoid" id="A0A0C3AD96"/>
<protein>
    <submittedName>
        <fullName evidence="1">Uncharacterized protein</fullName>
    </submittedName>
</protein>
<evidence type="ECO:0000313" key="1">
    <source>
        <dbReference type="EMBL" id="KIM62912.1"/>
    </source>
</evidence>
<accession>A0A0C3AD96</accession>
<dbReference type="EMBL" id="KN822039">
    <property type="protein sequence ID" value="KIM62912.1"/>
    <property type="molecule type" value="Genomic_DNA"/>
</dbReference>
<reference evidence="2" key="2">
    <citation type="submission" date="2015-01" db="EMBL/GenBank/DDBJ databases">
        <title>Evolutionary Origins and Diversification of the Mycorrhizal Mutualists.</title>
        <authorList>
            <consortium name="DOE Joint Genome Institute"/>
            <consortium name="Mycorrhizal Genomics Consortium"/>
            <person name="Kohler A."/>
            <person name="Kuo A."/>
            <person name="Nagy L.G."/>
            <person name="Floudas D."/>
            <person name="Copeland A."/>
            <person name="Barry K.W."/>
            <person name="Cichocki N."/>
            <person name="Veneault-Fourrey C."/>
            <person name="LaButti K."/>
            <person name="Lindquist E.A."/>
            <person name="Lipzen A."/>
            <person name="Lundell T."/>
            <person name="Morin E."/>
            <person name="Murat C."/>
            <person name="Riley R."/>
            <person name="Ohm R."/>
            <person name="Sun H."/>
            <person name="Tunlid A."/>
            <person name="Henrissat B."/>
            <person name="Grigoriev I.V."/>
            <person name="Hibbett D.S."/>
            <person name="Martin F."/>
        </authorList>
    </citation>
    <scope>NUCLEOTIDE SEQUENCE [LARGE SCALE GENOMIC DNA]</scope>
    <source>
        <strain evidence="2">Foug A</strain>
    </source>
</reference>
<proteinExistence type="predicted"/>
<keyword evidence="2" id="KW-1185">Reference proteome</keyword>
<dbReference type="AlphaFoldDB" id="A0A0C3AD96"/>
<gene>
    <name evidence="1" type="ORF">SCLCIDRAFT_782178</name>
</gene>
<name>A0A0C3AD96_9AGAM</name>
<reference evidence="1 2" key="1">
    <citation type="submission" date="2014-04" db="EMBL/GenBank/DDBJ databases">
        <authorList>
            <consortium name="DOE Joint Genome Institute"/>
            <person name="Kuo A."/>
            <person name="Kohler A."/>
            <person name="Nagy L.G."/>
            <person name="Floudas D."/>
            <person name="Copeland A."/>
            <person name="Barry K.W."/>
            <person name="Cichocki N."/>
            <person name="Veneault-Fourrey C."/>
            <person name="LaButti K."/>
            <person name="Lindquist E.A."/>
            <person name="Lipzen A."/>
            <person name="Lundell T."/>
            <person name="Morin E."/>
            <person name="Murat C."/>
            <person name="Sun H."/>
            <person name="Tunlid A."/>
            <person name="Henrissat B."/>
            <person name="Grigoriev I.V."/>
            <person name="Hibbett D.S."/>
            <person name="Martin F."/>
            <person name="Nordberg H.P."/>
            <person name="Cantor M.N."/>
            <person name="Hua S.X."/>
        </authorList>
    </citation>
    <scope>NUCLEOTIDE SEQUENCE [LARGE SCALE GENOMIC DNA]</scope>
    <source>
        <strain evidence="1 2">Foug A</strain>
    </source>
</reference>